<protein>
    <submittedName>
        <fullName evidence="3">SRPBCC family protein</fullName>
    </submittedName>
</protein>
<evidence type="ECO:0000313" key="3">
    <source>
        <dbReference type="EMBL" id="MFC0627909.1"/>
    </source>
</evidence>
<comment type="caution">
    <text evidence="3">The sequence shown here is derived from an EMBL/GenBank/DDBJ whole genome shotgun (WGS) entry which is preliminary data.</text>
</comment>
<dbReference type="InterPro" id="IPR013538">
    <property type="entry name" value="ASHA1/2-like_C"/>
</dbReference>
<sequence length="205" mass="21921">MIEVSEHLNAVRRQVGSKLVEAGELNVVTVGRTFAGEVEEVWNACTTAERLERWFLPVTGDLRLGGRYQLEGNAGGTIERCEPPSMFAATWEYGGTVSWIELRLTPDPAGGTRFELDHLAHEDDHWKQYGPGAVGIGYELALMALATHLAGKPIENGAEFGATEEGLRLSRVSGEAWGEAAIAAGQPAEEARAAAARTVAAYTGG</sequence>
<name>A0ABV6QTE4_9ACTN</name>
<evidence type="ECO:0000259" key="2">
    <source>
        <dbReference type="Pfam" id="PF08327"/>
    </source>
</evidence>
<accession>A0ABV6QTE4</accession>
<dbReference type="EMBL" id="JBHLTC010000036">
    <property type="protein sequence ID" value="MFC0627909.1"/>
    <property type="molecule type" value="Genomic_DNA"/>
</dbReference>
<organism evidence="3 4">
    <name type="scientific">Kribbella deserti</name>
    <dbReference type="NCBI Taxonomy" id="1926257"/>
    <lineage>
        <taxon>Bacteria</taxon>
        <taxon>Bacillati</taxon>
        <taxon>Actinomycetota</taxon>
        <taxon>Actinomycetes</taxon>
        <taxon>Propionibacteriales</taxon>
        <taxon>Kribbellaceae</taxon>
        <taxon>Kribbella</taxon>
    </lineage>
</organism>
<dbReference type="Proteomes" id="UP001589890">
    <property type="component" value="Unassembled WGS sequence"/>
</dbReference>
<evidence type="ECO:0000256" key="1">
    <source>
        <dbReference type="ARBA" id="ARBA00006817"/>
    </source>
</evidence>
<reference evidence="3 4" key="1">
    <citation type="submission" date="2024-09" db="EMBL/GenBank/DDBJ databases">
        <authorList>
            <person name="Sun Q."/>
            <person name="Mori K."/>
        </authorList>
    </citation>
    <scope>NUCLEOTIDE SEQUENCE [LARGE SCALE GENOMIC DNA]</scope>
    <source>
        <strain evidence="3 4">CGMCC 1.15906</strain>
    </source>
</reference>
<dbReference type="Pfam" id="PF08327">
    <property type="entry name" value="AHSA1"/>
    <property type="match status" value="1"/>
</dbReference>
<evidence type="ECO:0000313" key="4">
    <source>
        <dbReference type="Proteomes" id="UP001589890"/>
    </source>
</evidence>
<gene>
    <name evidence="3" type="ORF">ACFFGN_27800</name>
</gene>
<keyword evidence="4" id="KW-1185">Reference proteome</keyword>
<dbReference type="InterPro" id="IPR023393">
    <property type="entry name" value="START-like_dom_sf"/>
</dbReference>
<dbReference type="CDD" id="cd08899">
    <property type="entry name" value="SRPBCC_CalC_Aha1-like_6"/>
    <property type="match status" value="1"/>
</dbReference>
<feature type="domain" description="Activator of Hsp90 ATPase homologue 1/2-like C-terminal" evidence="2">
    <location>
        <begin position="38"/>
        <end position="143"/>
    </location>
</feature>
<dbReference type="RefSeq" id="WP_380053184.1">
    <property type="nucleotide sequence ID" value="NZ_JBHLTC010000036.1"/>
</dbReference>
<proteinExistence type="inferred from homology"/>
<comment type="similarity">
    <text evidence="1">Belongs to the AHA1 family.</text>
</comment>
<dbReference type="Gene3D" id="3.30.530.20">
    <property type="match status" value="1"/>
</dbReference>
<dbReference type="SUPFAM" id="SSF55961">
    <property type="entry name" value="Bet v1-like"/>
    <property type="match status" value="1"/>
</dbReference>